<keyword evidence="4" id="KW-1185">Reference proteome</keyword>
<feature type="compositionally biased region" description="Basic and acidic residues" evidence="1">
    <location>
        <begin position="49"/>
        <end position="58"/>
    </location>
</feature>
<protein>
    <submittedName>
        <fullName evidence="3">Uncharacterized protein</fullName>
    </submittedName>
</protein>
<feature type="compositionally biased region" description="Basic residues" evidence="1">
    <location>
        <begin position="79"/>
        <end position="92"/>
    </location>
</feature>
<comment type="caution">
    <text evidence="3">The sequence shown here is derived from an EMBL/GenBank/DDBJ whole genome shotgun (WGS) entry which is preliminary data.</text>
</comment>
<gene>
    <name evidence="3" type="ORF">AFUS01_LOCUS29634</name>
</gene>
<dbReference type="Proteomes" id="UP000708208">
    <property type="component" value="Unassembled WGS sequence"/>
</dbReference>
<feature type="compositionally biased region" description="Basic residues" evidence="1">
    <location>
        <begin position="257"/>
        <end position="272"/>
    </location>
</feature>
<name>A0A8J2KSV7_9HEXA</name>
<organism evidence="3 4">
    <name type="scientific">Allacma fusca</name>
    <dbReference type="NCBI Taxonomy" id="39272"/>
    <lineage>
        <taxon>Eukaryota</taxon>
        <taxon>Metazoa</taxon>
        <taxon>Ecdysozoa</taxon>
        <taxon>Arthropoda</taxon>
        <taxon>Hexapoda</taxon>
        <taxon>Collembola</taxon>
        <taxon>Symphypleona</taxon>
        <taxon>Sminthuridae</taxon>
        <taxon>Allacma</taxon>
    </lineage>
</organism>
<evidence type="ECO:0000313" key="3">
    <source>
        <dbReference type="EMBL" id="CAG7819171.1"/>
    </source>
</evidence>
<evidence type="ECO:0000256" key="1">
    <source>
        <dbReference type="SAM" id="MobiDB-lite"/>
    </source>
</evidence>
<feature type="chain" id="PRO_5035199861" evidence="2">
    <location>
        <begin position="19"/>
        <end position="444"/>
    </location>
</feature>
<feature type="signal peptide" evidence="2">
    <location>
        <begin position="1"/>
        <end position="18"/>
    </location>
</feature>
<feature type="region of interest" description="Disordered" evidence="1">
    <location>
        <begin position="253"/>
        <end position="278"/>
    </location>
</feature>
<keyword evidence="2" id="KW-0732">Signal</keyword>
<accession>A0A8J2KSV7</accession>
<feature type="compositionally biased region" description="Basic residues" evidence="1">
    <location>
        <begin position="131"/>
        <end position="141"/>
    </location>
</feature>
<sequence length="444" mass="47529">MKSISIAFILITWTAVQSESPPRANYYHSSYDDLAYQEELPSLYPTQESHAHAHEHAHGHSHAHSHAHAPAHAPAHAHAQAHHAHAPAHGHGHGPVQHEVVVQHHHYSPQGHSTRVVSHGTPEGHYPSPSHKTRGHHHSHSHAYPVKSAYHAPKTEAVETPGLYAGYSSVKANDYKAYSMHTPASHSDDYGIEAYTPAHTADYGTPGSYHNLPAYKGSALSYAPPGDGSAGGAYALTQSPALGSYSVDHLESQYQRPKAKGHRAPSHSHSSHSHSAYASAVKTPSYSKGLTTYGAPKTVAYSSPNAYASPNAYTSPKYTTIYANKPAYASTKPASYTVGSSIEKVKNYFRQPSKTYGTAAQYGNYASAAPSYAYGSPATKGMAYTYSQYEKPSDKGYVRFADESYGAVPPASLFSEDGSSALVAQGADETENYGGGYDAGTAHY</sequence>
<dbReference type="AlphaFoldDB" id="A0A8J2KSV7"/>
<evidence type="ECO:0000256" key="2">
    <source>
        <dbReference type="SAM" id="SignalP"/>
    </source>
</evidence>
<feature type="region of interest" description="Disordered" evidence="1">
    <location>
        <begin position="47"/>
        <end position="142"/>
    </location>
</feature>
<evidence type="ECO:0000313" key="4">
    <source>
        <dbReference type="Proteomes" id="UP000708208"/>
    </source>
</evidence>
<dbReference type="EMBL" id="CAJVCH010441232">
    <property type="protein sequence ID" value="CAG7819171.1"/>
    <property type="molecule type" value="Genomic_DNA"/>
</dbReference>
<reference evidence="3" key="1">
    <citation type="submission" date="2021-06" db="EMBL/GenBank/DDBJ databases">
        <authorList>
            <person name="Hodson N. C."/>
            <person name="Mongue J. A."/>
            <person name="Jaron S. K."/>
        </authorList>
    </citation>
    <scope>NUCLEOTIDE SEQUENCE</scope>
</reference>
<proteinExistence type="predicted"/>
<feature type="compositionally biased region" description="Basic residues" evidence="1">
    <location>
        <begin position="59"/>
        <end position="69"/>
    </location>
</feature>